<proteinExistence type="predicted"/>
<gene>
    <name evidence="2" type="ORF">ASPWEDRAFT_171893</name>
</gene>
<organism evidence="2 3">
    <name type="scientific">Aspergillus wentii DTO 134E9</name>
    <dbReference type="NCBI Taxonomy" id="1073089"/>
    <lineage>
        <taxon>Eukaryota</taxon>
        <taxon>Fungi</taxon>
        <taxon>Dikarya</taxon>
        <taxon>Ascomycota</taxon>
        <taxon>Pezizomycotina</taxon>
        <taxon>Eurotiomycetes</taxon>
        <taxon>Eurotiomycetidae</taxon>
        <taxon>Eurotiales</taxon>
        <taxon>Aspergillaceae</taxon>
        <taxon>Aspergillus</taxon>
        <taxon>Aspergillus subgen. Cremei</taxon>
    </lineage>
</organism>
<feature type="transmembrane region" description="Helical" evidence="1">
    <location>
        <begin position="64"/>
        <end position="84"/>
    </location>
</feature>
<dbReference type="RefSeq" id="XP_040688741.1">
    <property type="nucleotide sequence ID" value="XM_040830863.1"/>
</dbReference>
<evidence type="ECO:0000256" key="1">
    <source>
        <dbReference type="SAM" id="Phobius"/>
    </source>
</evidence>
<protein>
    <submittedName>
        <fullName evidence="2">Uncharacterized protein</fullName>
    </submittedName>
</protein>
<reference evidence="3" key="1">
    <citation type="journal article" date="2017" name="Genome Biol.">
        <title>Comparative genomics reveals high biological diversity and specific adaptations in the industrially and medically important fungal genus Aspergillus.</title>
        <authorList>
            <person name="de Vries R.P."/>
            <person name="Riley R."/>
            <person name="Wiebenga A."/>
            <person name="Aguilar-Osorio G."/>
            <person name="Amillis S."/>
            <person name="Uchima C.A."/>
            <person name="Anderluh G."/>
            <person name="Asadollahi M."/>
            <person name="Askin M."/>
            <person name="Barry K."/>
            <person name="Battaglia E."/>
            <person name="Bayram O."/>
            <person name="Benocci T."/>
            <person name="Braus-Stromeyer S.A."/>
            <person name="Caldana C."/>
            <person name="Canovas D."/>
            <person name="Cerqueira G.C."/>
            <person name="Chen F."/>
            <person name="Chen W."/>
            <person name="Choi C."/>
            <person name="Clum A."/>
            <person name="Dos Santos R.A."/>
            <person name="Damasio A.R."/>
            <person name="Diallinas G."/>
            <person name="Emri T."/>
            <person name="Fekete E."/>
            <person name="Flipphi M."/>
            <person name="Freyberg S."/>
            <person name="Gallo A."/>
            <person name="Gournas C."/>
            <person name="Habgood R."/>
            <person name="Hainaut M."/>
            <person name="Harispe M.L."/>
            <person name="Henrissat B."/>
            <person name="Hilden K.S."/>
            <person name="Hope R."/>
            <person name="Hossain A."/>
            <person name="Karabika E."/>
            <person name="Karaffa L."/>
            <person name="Karanyi Z."/>
            <person name="Krasevec N."/>
            <person name="Kuo A."/>
            <person name="Kusch H."/>
            <person name="LaButti K."/>
            <person name="Lagendijk E.L."/>
            <person name="Lapidus A."/>
            <person name="Levasseur A."/>
            <person name="Lindquist E."/>
            <person name="Lipzen A."/>
            <person name="Logrieco A.F."/>
            <person name="MacCabe A."/>
            <person name="Maekelae M.R."/>
            <person name="Malavazi I."/>
            <person name="Melin P."/>
            <person name="Meyer V."/>
            <person name="Mielnichuk N."/>
            <person name="Miskei M."/>
            <person name="Molnar A.P."/>
            <person name="Mule G."/>
            <person name="Ngan C.Y."/>
            <person name="Orejas M."/>
            <person name="Orosz E."/>
            <person name="Ouedraogo J.P."/>
            <person name="Overkamp K.M."/>
            <person name="Park H.-S."/>
            <person name="Perrone G."/>
            <person name="Piumi F."/>
            <person name="Punt P.J."/>
            <person name="Ram A.F."/>
            <person name="Ramon A."/>
            <person name="Rauscher S."/>
            <person name="Record E."/>
            <person name="Riano-Pachon D.M."/>
            <person name="Robert V."/>
            <person name="Roehrig J."/>
            <person name="Ruller R."/>
            <person name="Salamov A."/>
            <person name="Salih N.S."/>
            <person name="Samson R.A."/>
            <person name="Sandor E."/>
            <person name="Sanguinetti M."/>
            <person name="Schuetze T."/>
            <person name="Sepcic K."/>
            <person name="Shelest E."/>
            <person name="Sherlock G."/>
            <person name="Sophianopoulou V."/>
            <person name="Squina F.M."/>
            <person name="Sun H."/>
            <person name="Susca A."/>
            <person name="Todd R.B."/>
            <person name="Tsang A."/>
            <person name="Unkles S.E."/>
            <person name="van de Wiele N."/>
            <person name="van Rossen-Uffink D."/>
            <person name="Oliveira J.V."/>
            <person name="Vesth T.C."/>
            <person name="Visser J."/>
            <person name="Yu J.-H."/>
            <person name="Zhou M."/>
            <person name="Andersen M.R."/>
            <person name="Archer D.B."/>
            <person name="Baker S.E."/>
            <person name="Benoit I."/>
            <person name="Brakhage A.A."/>
            <person name="Braus G.H."/>
            <person name="Fischer R."/>
            <person name="Frisvad J.C."/>
            <person name="Goldman G.H."/>
            <person name="Houbraken J."/>
            <person name="Oakley B."/>
            <person name="Pocsi I."/>
            <person name="Scazzocchio C."/>
            <person name="Seiboth B."/>
            <person name="vanKuyk P.A."/>
            <person name="Wortman J."/>
            <person name="Dyer P.S."/>
            <person name="Grigoriev I.V."/>
        </authorList>
    </citation>
    <scope>NUCLEOTIDE SEQUENCE [LARGE SCALE GENOMIC DNA]</scope>
    <source>
        <strain evidence="3">DTO 134E9</strain>
    </source>
</reference>
<name>A0A1L9RJH3_ASPWE</name>
<dbReference type="OrthoDB" id="5322539at2759"/>
<keyword evidence="1" id="KW-0812">Transmembrane</keyword>
<keyword evidence="3" id="KW-1185">Reference proteome</keyword>
<keyword evidence="1" id="KW-0472">Membrane</keyword>
<evidence type="ECO:0000313" key="3">
    <source>
        <dbReference type="Proteomes" id="UP000184383"/>
    </source>
</evidence>
<sequence>MSTALANTKDLNPVKMAQMLETTSFEEMFRKVTVSLRSSCLLQSNLSVANPPRVKVTMSSDRTVYAYSVSILWSAYGIFIGATLSMPSWTCLPSC</sequence>
<dbReference type="GeneID" id="63746711"/>
<dbReference type="EMBL" id="KV878212">
    <property type="protein sequence ID" value="OJJ35065.1"/>
    <property type="molecule type" value="Genomic_DNA"/>
</dbReference>
<dbReference type="AlphaFoldDB" id="A0A1L9RJH3"/>
<dbReference type="Proteomes" id="UP000184383">
    <property type="component" value="Unassembled WGS sequence"/>
</dbReference>
<dbReference type="VEuPathDB" id="FungiDB:ASPWEDRAFT_171893"/>
<accession>A0A1L9RJH3</accession>
<keyword evidence="1" id="KW-1133">Transmembrane helix</keyword>
<evidence type="ECO:0000313" key="2">
    <source>
        <dbReference type="EMBL" id="OJJ35065.1"/>
    </source>
</evidence>